<sequence>MTRLSSFLRRLPVLLALVHLYTALRLCQAASFPATRLAIAGGLVLIYVLILAGFSTRRAVGKRHGDMLAWAGFLSMGFFSWLFVLTVLRDALLLAVAGVRLIWPGFPDAMLAWTDLLGWSALAVAVISSAAVLLGLFNSRRIAGITRVDIPIVGLPRALHGYTIAQLSDIHVGPTIKRSYVQAVVDRTNDLRPDVIVITGDIIDGSVARLAADVAPLAQLKAPHGVHLVTGNHEYYSGADEWVQAFRAMGLAVLMNEHRVLRRDGASLVLAGVTDYGAGAFDRTQRSDPAAALAGAPPEAALRILLAHQPRSAQAAEAAGFDLQLSGHTHGGQFWPWGYFVPLQQPFVAGLNSLGTLRIYVSRGTGYWGPPMRIGARSEITRIRLVATDN</sequence>
<dbReference type="EMBL" id="JACCEW010000009">
    <property type="protein sequence ID" value="NYT39025.1"/>
    <property type="molecule type" value="Genomic_DNA"/>
</dbReference>
<evidence type="ECO:0000313" key="5">
    <source>
        <dbReference type="EMBL" id="NYT39025.1"/>
    </source>
</evidence>
<dbReference type="GO" id="GO:0009245">
    <property type="term" value="P:lipid A biosynthetic process"/>
    <property type="evidence" value="ECO:0007669"/>
    <property type="project" value="TreeGrafter"/>
</dbReference>
<feature type="transmembrane region" description="Helical" evidence="3">
    <location>
        <begin position="116"/>
        <end position="137"/>
    </location>
</feature>
<dbReference type="PANTHER" id="PTHR31302:SF31">
    <property type="entry name" value="PHOSPHODIESTERASE YAEI"/>
    <property type="match status" value="1"/>
</dbReference>
<feature type="domain" description="Calcineurin-like phosphoesterase" evidence="4">
    <location>
        <begin position="163"/>
        <end position="331"/>
    </location>
</feature>
<dbReference type="Pfam" id="PF00149">
    <property type="entry name" value="Metallophos"/>
    <property type="match status" value="1"/>
</dbReference>
<protein>
    <submittedName>
        <fullName evidence="5">Metallophosphoesterase</fullName>
    </submittedName>
</protein>
<dbReference type="CDD" id="cd07385">
    <property type="entry name" value="MPP_YkuE_C"/>
    <property type="match status" value="1"/>
</dbReference>
<evidence type="ECO:0000256" key="1">
    <source>
        <dbReference type="ARBA" id="ARBA00022723"/>
    </source>
</evidence>
<keyword evidence="3" id="KW-0472">Membrane</keyword>
<dbReference type="GO" id="GO:0008758">
    <property type="term" value="F:UDP-2,3-diacylglucosamine hydrolase activity"/>
    <property type="evidence" value="ECO:0007669"/>
    <property type="project" value="TreeGrafter"/>
</dbReference>
<comment type="caution">
    <text evidence="5">The sequence shown here is derived from an EMBL/GenBank/DDBJ whole genome shotgun (WGS) entry which is preliminary data.</text>
</comment>
<evidence type="ECO:0000313" key="6">
    <source>
        <dbReference type="Proteomes" id="UP000580517"/>
    </source>
</evidence>
<keyword evidence="3" id="KW-1133">Transmembrane helix</keyword>
<accession>A0A853FDT2</accession>
<keyword evidence="6" id="KW-1185">Reference proteome</keyword>
<evidence type="ECO:0000256" key="2">
    <source>
        <dbReference type="ARBA" id="ARBA00022801"/>
    </source>
</evidence>
<dbReference type="PANTHER" id="PTHR31302">
    <property type="entry name" value="TRANSMEMBRANE PROTEIN WITH METALLOPHOSPHOESTERASE DOMAIN-RELATED"/>
    <property type="match status" value="1"/>
</dbReference>
<evidence type="ECO:0000259" key="4">
    <source>
        <dbReference type="Pfam" id="PF00149"/>
    </source>
</evidence>
<dbReference type="Gene3D" id="3.60.21.10">
    <property type="match status" value="1"/>
</dbReference>
<keyword evidence="3" id="KW-0812">Transmembrane</keyword>
<dbReference type="InterPro" id="IPR004843">
    <property type="entry name" value="Calcineurin-like_PHP"/>
</dbReference>
<dbReference type="InterPro" id="IPR029052">
    <property type="entry name" value="Metallo-depent_PP-like"/>
</dbReference>
<organism evidence="5 6">
    <name type="scientific">Allopusillimonas soli</name>
    <dbReference type="NCBI Taxonomy" id="659016"/>
    <lineage>
        <taxon>Bacteria</taxon>
        <taxon>Pseudomonadati</taxon>
        <taxon>Pseudomonadota</taxon>
        <taxon>Betaproteobacteria</taxon>
        <taxon>Burkholderiales</taxon>
        <taxon>Alcaligenaceae</taxon>
        <taxon>Allopusillimonas</taxon>
    </lineage>
</organism>
<gene>
    <name evidence="5" type="ORF">H0A68_19295</name>
</gene>
<feature type="transmembrane region" description="Helical" evidence="3">
    <location>
        <begin position="68"/>
        <end position="96"/>
    </location>
</feature>
<evidence type="ECO:0000256" key="3">
    <source>
        <dbReference type="SAM" id="Phobius"/>
    </source>
</evidence>
<dbReference type="GO" id="GO:0046872">
    <property type="term" value="F:metal ion binding"/>
    <property type="evidence" value="ECO:0007669"/>
    <property type="project" value="UniProtKB-KW"/>
</dbReference>
<dbReference type="Proteomes" id="UP000580517">
    <property type="component" value="Unassembled WGS sequence"/>
</dbReference>
<dbReference type="OrthoDB" id="9780884at2"/>
<dbReference type="RefSeq" id="WP_129971502.1">
    <property type="nucleotide sequence ID" value="NZ_JACCEW010000009.1"/>
</dbReference>
<dbReference type="InterPro" id="IPR051158">
    <property type="entry name" value="Metallophosphoesterase_sf"/>
</dbReference>
<keyword evidence="1" id="KW-0479">Metal-binding</keyword>
<dbReference type="SUPFAM" id="SSF56300">
    <property type="entry name" value="Metallo-dependent phosphatases"/>
    <property type="match status" value="1"/>
</dbReference>
<name>A0A853FDT2_9BURK</name>
<proteinExistence type="predicted"/>
<keyword evidence="2" id="KW-0378">Hydrolase</keyword>
<dbReference type="AlphaFoldDB" id="A0A853FDT2"/>
<reference evidence="5 6" key="1">
    <citation type="submission" date="2020-07" db="EMBL/GenBank/DDBJ databases">
        <title>Taxonomic revisions and descriptions of new bacterial species based on genomic comparisons in the high-G+C-content subgroup of the family Alcaligenaceae.</title>
        <authorList>
            <person name="Szabo A."/>
            <person name="Felfoldi T."/>
        </authorList>
    </citation>
    <scope>NUCLEOTIDE SEQUENCE [LARGE SCALE GENOMIC DNA]</scope>
    <source>
        <strain evidence="5 6">DSM 25264</strain>
    </source>
</reference>
<dbReference type="GO" id="GO:0016020">
    <property type="term" value="C:membrane"/>
    <property type="evidence" value="ECO:0007669"/>
    <property type="project" value="GOC"/>
</dbReference>
<feature type="transmembrane region" description="Helical" evidence="3">
    <location>
        <begin position="39"/>
        <end position="56"/>
    </location>
</feature>